<keyword evidence="2 6" id="KW-0853">WD repeat</keyword>
<name>M7P604_PNEMU</name>
<dbReference type="CDD" id="cd00200">
    <property type="entry name" value="WD40"/>
    <property type="match status" value="1"/>
</dbReference>
<dbReference type="PROSITE" id="PS00678">
    <property type="entry name" value="WD_REPEATS_1"/>
    <property type="match status" value="2"/>
</dbReference>
<evidence type="ECO:0000256" key="7">
    <source>
        <dbReference type="SAM" id="Coils"/>
    </source>
</evidence>
<dbReference type="OrthoDB" id="727118at2759"/>
<protein>
    <recommendedName>
        <fullName evidence="9">Striatin N-terminal domain-containing protein</fullName>
    </recommendedName>
</protein>
<comment type="similarity">
    <text evidence="1">Belongs to the WD repeat striatin family.</text>
</comment>
<dbReference type="HOGENOM" id="CLU_009046_0_0_1"/>
<gene>
    <name evidence="10" type="ORF">PNEG_02599</name>
</gene>
<organism evidence="10 11">
    <name type="scientific">Pneumocystis murina (strain B123)</name>
    <name type="common">Mouse pneumocystis pneumonia agent</name>
    <name type="synonym">Pneumocystis carinii f. sp. muris</name>
    <dbReference type="NCBI Taxonomy" id="1069680"/>
    <lineage>
        <taxon>Eukaryota</taxon>
        <taxon>Fungi</taxon>
        <taxon>Dikarya</taxon>
        <taxon>Ascomycota</taxon>
        <taxon>Taphrinomycotina</taxon>
        <taxon>Pneumocystomycetes</taxon>
        <taxon>Pneumocystaceae</taxon>
        <taxon>Pneumocystis</taxon>
    </lineage>
</organism>
<dbReference type="SUPFAM" id="SSF50978">
    <property type="entry name" value="WD40 repeat-like"/>
    <property type="match status" value="1"/>
</dbReference>
<evidence type="ECO:0000256" key="8">
    <source>
        <dbReference type="SAM" id="MobiDB-lite"/>
    </source>
</evidence>
<dbReference type="InterPro" id="IPR015943">
    <property type="entry name" value="WD40/YVTN_repeat-like_dom_sf"/>
</dbReference>
<dbReference type="Gene3D" id="2.130.10.10">
    <property type="entry name" value="YVTN repeat-like/Quinoprotein amine dehydrogenase"/>
    <property type="match status" value="3"/>
</dbReference>
<evidence type="ECO:0000259" key="9">
    <source>
        <dbReference type="Pfam" id="PF08232"/>
    </source>
</evidence>
<dbReference type="PROSITE" id="PS50294">
    <property type="entry name" value="WD_REPEATS_REGION"/>
    <property type="match status" value="2"/>
</dbReference>
<reference evidence="11" key="1">
    <citation type="journal article" date="2016" name="Nat. Commun.">
        <title>Genome analysis of three Pneumocystis species reveals adaptation mechanisms to life exclusively in mammalian hosts.</title>
        <authorList>
            <person name="Ma L."/>
            <person name="Chen Z."/>
            <person name="Huang D.W."/>
            <person name="Kutty G."/>
            <person name="Ishihara M."/>
            <person name="Wang H."/>
            <person name="Abouelleil A."/>
            <person name="Bishop L."/>
            <person name="Davey E."/>
            <person name="Deng R."/>
            <person name="Deng X."/>
            <person name="Fan L."/>
            <person name="Fantoni G."/>
            <person name="Fitzgerald M."/>
            <person name="Gogineni E."/>
            <person name="Goldberg J.M."/>
            <person name="Handley G."/>
            <person name="Hu X."/>
            <person name="Huber C."/>
            <person name="Jiao X."/>
            <person name="Jones K."/>
            <person name="Levin J.Z."/>
            <person name="Liu Y."/>
            <person name="Macdonald P."/>
            <person name="Melnikov A."/>
            <person name="Raley C."/>
            <person name="Sassi M."/>
            <person name="Sherman B.T."/>
            <person name="Song X."/>
            <person name="Sykes S."/>
            <person name="Tran B."/>
            <person name="Walsh L."/>
            <person name="Xia Y."/>
            <person name="Yang J."/>
            <person name="Young S."/>
            <person name="Zeng Q."/>
            <person name="Zheng X."/>
            <person name="Stephens R."/>
            <person name="Nusbaum C."/>
            <person name="Birren B.W."/>
            <person name="Azadi P."/>
            <person name="Lempicki R.A."/>
            <person name="Cuomo C.A."/>
            <person name="Kovacs J.A."/>
        </authorList>
    </citation>
    <scope>NUCLEOTIDE SEQUENCE [LARGE SCALE GENOMIC DNA]</scope>
    <source>
        <strain evidence="11">B123</strain>
    </source>
</reference>
<evidence type="ECO:0000256" key="5">
    <source>
        <dbReference type="ARBA" id="ARBA00023054"/>
    </source>
</evidence>
<dbReference type="STRING" id="1069680.M7P604"/>
<dbReference type="EMBL" id="AFWA02000011">
    <property type="protein sequence ID" value="EMR09265.1"/>
    <property type="molecule type" value="Genomic_DNA"/>
</dbReference>
<accession>M7P604</accession>
<dbReference type="Pfam" id="PF00400">
    <property type="entry name" value="WD40"/>
    <property type="match status" value="4"/>
</dbReference>
<dbReference type="InterPro" id="IPR013258">
    <property type="entry name" value="Striatin_N"/>
</dbReference>
<dbReference type="InterPro" id="IPR020472">
    <property type="entry name" value="WD40_PAC1"/>
</dbReference>
<feature type="domain" description="Striatin N-terminal" evidence="9">
    <location>
        <begin position="21"/>
        <end position="180"/>
    </location>
</feature>
<keyword evidence="11" id="KW-1185">Reference proteome</keyword>
<dbReference type="SMART" id="SM00320">
    <property type="entry name" value="WD40"/>
    <property type="match status" value="7"/>
</dbReference>
<dbReference type="AlphaFoldDB" id="M7P604"/>
<feature type="repeat" description="WD" evidence="6">
    <location>
        <begin position="491"/>
        <end position="525"/>
    </location>
</feature>
<evidence type="ECO:0000313" key="10">
    <source>
        <dbReference type="EMBL" id="EMR09265.1"/>
    </source>
</evidence>
<dbReference type="Pfam" id="PF08232">
    <property type="entry name" value="Striatin"/>
    <property type="match status" value="1"/>
</dbReference>
<proteinExistence type="inferred from homology"/>
<dbReference type="PROSITE" id="PS50082">
    <property type="entry name" value="WD_REPEATS_2"/>
    <property type="match status" value="3"/>
</dbReference>
<dbReference type="Gene3D" id="1.20.5.300">
    <property type="match status" value="1"/>
</dbReference>
<keyword evidence="5 7" id="KW-0175">Coiled coil</keyword>
<feature type="coiled-coil region" evidence="7">
    <location>
        <begin position="40"/>
        <end position="67"/>
    </location>
</feature>
<dbReference type="Proteomes" id="UP000011958">
    <property type="component" value="Unassembled WGS sequence"/>
</dbReference>
<evidence type="ECO:0000313" key="11">
    <source>
        <dbReference type="Proteomes" id="UP000011958"/>
    </source>
</evidence>
<dbReference type="GeneID" id="19896291"/>
<comment type="caution">
    <text evidence="10">The sequence shown here is derived from an EMBL/GenBank/DDBJ whole genome shotgun (WGS) entry which is preliminary data.</text>
</comment>
<dbReference type="PANTHER" id="PTHR15653">
    <property type="entry name" value="STRIATIN"/>
    <property type="match status" value="1"/>
</dbReference>
<dbReference type="InterPro" id="IPR001680">
    <property type="entry name" value="WD40_rpt"/>
</dbReference>
<sequence length="723" mass="82498">MLFQNILDERNNHKGEIAEYTLQGVIHFLQTEAYRYQRDRNYWEIEYAEMKAKISKLEGERKGLDRLKDLHLKRIKMLEDSLQKERLKSMNLLSPTTSSIKHTLLDQLSSKTKNNNKSNSPGKIAESDEIAKQEEKELHSKLFPESKISHDNLQQSTKRTKSRQFLEKCLQEITYLINSQPDILTDIPILYQTNPIQSHYIPLHNNSALTPISSSINTEESSQQNKSNLYDENIKISSNQFCQQKNKSFKAYDTDNIGNSIENNCSSHINSYPIILNKDIHDGKNQKNIYHYNEILISNLPSMSLSKTSEAHQKDNQIHKKKIEHGAIITDSQLLLDSCLQQRHMATDIKNSSWDFNDDNEFDEKIDENNQNTYAEWKTKFVLKNHLTNIRSVSMSKNENSGYASMATCGDDGLVKFWRLPINNKKIRNQDIIPQITYRGHSGIVTNVCIALEANKIFSSGIDSSIRCWKIPEPQRNIYAPIDDCTLPSIFAGHSNAVWDLSFQPVSSLLASISADGTIKLWDINHTDSSPLLSTLNFHGNNLNKSSSAIPTSITFLNNDIRKISVSWNNAIIRIYDIETGSCVLELRNDEIYDGTNDTQINKIISLSKENMLISGHENKYIRFYDINSAQCTYSMLGHLNAISSLDISPDDRILVSGGHDSSIRFWDMQFPQVCIQKISNHHTKAQEGVNDVSWWHGRDNTCQLEYVTSVGGDGIIKVNTKI</sequence>
<dbReference type="VEuPathDB" id="FungiDB:PNEG_02599"/>
<feature type="compositionally biased region" description="Basic and acidic residues" evidence="8">
    <location>
        <begin position="125"/>
        <end position="150"/>
    </location>
</feature>
<dbReference type="GO" id="GO:0005516">
    <property type="term" value="F:calmodulin binding"/>
    <property type="evidence" value="ECO:0007669"/>
    <property type="project" value="UniProtKB-KW"/>
</dbReference>
<evidence type="ECO:0000256" key="1">
    <source>
        <dbReference type="ARBA" id="ARBA00009616"/>
    </source>
</evidence>
<dbReference type="eggNOG" id="KOG0642">
    <property type="taxonomic scope" value="Eukaryota"/>
</dbReference>
<keyword evidence="4" id="KW-0112">Calmodulin-binding</keyword>
<evidence type="ECO:0000256" key="2">
    <source>
        <dbReference type="ARBA" id="ARBA00022574"/>
    </source>
</evidence>
<keyword evidence="3" id="KW-0677">Repeat</keyword>
<evidence type="ECO:0000256" key="3">
    <source>
        <dbReference type="ARBA" id="ARBA00022737"/>
    </source>
</evidence>
<dbReference type="InterPro" id="IPR019775">
    <property type="entry name" value="WD40_repeat_CS"/>
</dbReference>
<evidence type="ECO:0000256" key="4">
    <source>
        <dbReference type="ARBA" id="ARBA00022860"/>
    </source>
</evidence>
<dbReference type="PRINTS" id="PR00320">
    <property type="entry name" value="GPROTEINBRPT"/>
</dbReference>
<dbReference type="InterPro" id="IPR036322">
    <property type="entry name" value="WD40_repeat_dom_sf"/>
</dbReference>
<dbReference type="RefSeq" id="XP_007874614.1">
    <property type="nucleotide sequence ID" value="XM_007876423.1"/>
</dbReference>
<feature type="compositionally biased region" description="Low complexity" evidence="8">
    <location>
        <begin position="109"/>
        <end position="120"/>
    </location>
</feature>
<dbReference type="OMA" id="SKCSQEV"/>
<feature type="repeat" description="WD" evidence="6">
    <location>
        <begin position="636"/>
        <end position="670"/>
    </location>
</feature>
<evidence type="ECO:0000256" key="6">
    <source>
        <dbReference type="PROSITE-ProRule" id="PRU00221"/>
    </source>
</evidence>
<dbReference type="PANTHER" id="PTHR15653:SF0">
    <property type="entry name" value="CONNECTOR OF KINASE TO AP-1, ISOFORM E"/>
    <property type="match status" value="1"/>
</dbReference>
<feature type="repeat" description="WD" evidence="6">
    <location>
        <begin position="438"/>
        <end position="471"/>
    </location>
</feature>
<dbReference type="InterPro" id="IPR051488">
    <property type="entry name" value="WD_repeat_striatin"/>
</dbReference>
<feature type="region of interest" description="Disordered" evidence="8">
    <location>
        <begin position="105"/>
        <end position="159"/>
    </location>
</feature>